<dbReference type="PANTHER" id="PTHR42791">
    <property type="entry name" value="GNAT FAMILY ACETYLTRANSFERASE"/>
    <property type="match status" value="1"/>
</dbReference>
<keyword evidence="4" id="KW-1185">Reference proteome</keyword>
<dbReference type="RefSeq" id="WP_146954534.1">
    <property type="nucleotide sequence ID" value="NZ_BAABBJ010000012.1"/>
</dbReference>
<dbReference type="EMBL" id="BKAL01000015">
    <property type="protein sequence ID" value="GEP70769.1"/>
    <property type="molecule type" value="Genomic_DNA"/>
</dbReference>
<evidence type="ECO:0000256" key="1">
    <source>
        <dbReference type="SAM" id="MobiDB-lite"/>
    </source>
</evidence>
<evidence type="ECO:0000313" key="4">
    <source>
        <dbReference type="Proteomes" id="UP000321798"/>
    </source>
</evidence>
<accession>A0A512PHT1</accession>
<dbReference type="OrthoDB" id="7057833at2"/>
<name>A0A512PHT1_9CELL</name>
<organism evidence="3 4">
    <name type="scientific">Cellulomonas soli</name>
    <dbReference type="NCBI Taxonomy" id="931535"/>
    <lineage>
        <taxon>Bacteria</taxon>
        <taxon>Bacillati</taxon>
        <taxon>Actinomycetota</taxon>
        <taxon>Actinomycetes</taxon>
        <taxon>Micrococcales</taxon>
        <taxon>Cellulomonadaceae</taxon>
        <taxon>Cellulomonas</taxon>
    </lineage>
</organism>
<dbReference type="PANTHER" id="PTHR42791:SF1">
    <property type="entry name" value="N-ACETYLTRANSFERASE DOMAIN-CONTAINING PROTEIN"/>
    <property type="match status" value="1"/>
</dbReference>
<dbReference type="SUPFAM" id="SSF55729">
    <property type="entry name" value="Acyl-CoA N-acyltransferases (Nat)"/>
    <property type="match status" value="1"/>
</dbReference>
<dbReference type="Proteomes" id="UP000321798">
    <property type="component" value="Unassembled WGS sequence"/>
</dbReference>
<dbReference type="InterPro" id="IPR000182">
    <property type="entry name" value="GNAT_dom"/>
</dbReference>
<dbReference type="InterPro" id="IPR052523">
    <property type="entry name" value="Trichothecene_AcTrans"/>
</dbReference>
<dbReference type="Pfam" id="PF00583">
    <property type="entry name" value="Acetyltransf_1"/>
    <property type="match status" value="1"/>
</dbReference>
<dbReference type="GO" id="GO:0016747">
    <property type="term" value="F:acyltransferase activity, transferring groups other than amino-acyl groups"/>
    <property type="evidence" value="ECO:0007669"/>
    <property type="project" value="InterPro"/>
</dbReference>
<dbReference type="Gene3D" id="3.40.630.30">
    <property type="match status" value="1"/>
</dbReference>
<keyword evidence="3" id="KW-0808">Transferase</keyword>
<dbReference type="PROSITE" id="PS51186">
    <property type="entry name" value="GNAT"/>
    <property type="match status" value="1"/>
</dbReference>
<reference evidence="3 4" key="1">
    <citation type="submission" date="2019-07" db="EMBL/GenBank/DDBJ databases">
        <title>Whole genome shotgun sequence of Cellulomonas soli NBRC 109434.</title>
        <authorList>
            <person name="Hosoyama A."/>
            <person name="Uohara A."/>
            <person name="Ohji S."/>
            <person name="Ichikawa N."/>
        </authorList>
    </citation>
    <scope>NUCLEOTIDE SEQUENCE [LARGE SCALE GENOMIC DNA]</scope>
    <source>
        <strain evidence="3 4">NBRC 109434</strain>
    </source>
</reference>
<feature type="compositionally biased region" description="Basic and acidic residues" evidence="1">
    <location>
        <begin position="9"/>
        <end position="20"/>
    </location>
</feature>
<dbReference type="InterPro" id="IPR016181">
    <property type="entry name" value="Acyl_CoA_acyltransferase"/>
</dbReference>
<sequence length="221" mass="24105">MSAPTPPRDSSDDAGTPRRIPDVIETLTPGDVPAAARVLADALAEDPGYTYLFPSAARRARELDALYRMTLSDAVRHGTVFATRHAGDVTGVVAVYPPGAYPMDARRWWRQSWRLVRLALHAREHSRALARFGDLTSEGVPGDAWYVEAVGVRPDLQRQGRGKALFEAVHGTIDGSGAAAYLETTKPENVGYYRALGYDPVRDRVPLAAGEGPWIVPMQRA</sequence>
<evidence type="ECO:0000313" key="3">
    <source>
        <dbReference type="EMBL" id="GEP70769.1"/>
    </source>
</evidence>
<feature type="region of interest" description="Disordered" evidence="1">
    <location>
        <begin position="1"/>
        <end position="20"/>
    </location>
</feature>
<dbReference type="AlphaFoldDB" id="A0A512PHT1"/>
<gene>
    <name evidence="3" type="ORF">CSO01_34840</name>
</gene>
<dbReference type="CDD" id="cd04301">
    <property type="entry name" value="NAT_SF"/>
    <property type="match status" value="1"/>
</dbReference>
<comment type="caution">
    <text evidence="3">The sequence shown here is derived from an EMBL/GenBank/DDBJ whole genome shotgun (WGS) entry which is preliminary data.</text>
</comment>
<evidence type="ECO:0000259" key="2">
    <source>
        <dbReference type="PROSITE" id="PS51186"/>
    </source>
</evidence>
<proteinExistence type="predicted"/>
<feature type="domain" description="N-acetyltransferase" evidence="2">
    <location>
        <begin position="22"/>
        <end position="219"/>
    </location>
</feature>
<protein>
    <submittedName>
        <fullName evidence="3">GCN5-like N-acetyltransferase</fullName>
    </submittedName>
</protein>